<organism evidence="2 3">
    <name type="scientific">Protopolystoma xenopodis</name>
    <dbReference type="NCBI Taxonomy" id="117903"/>
    <lineage>
        <taxon>Eukaryota</taxon>
        <taxon>Metazoa</taxon>
        <taxon>Spiralia</taxon>
        <taxon>Lophotrochozoa</taxon>
        <taxon>Platyhelminthes</taxon>
        <taxon>Monogenea</taxon>
        <taxon>Polyopisthocotylea</taxon>
        <taxon>Polystomatidea</taxon>
        <taxon>Polystomatidae</taxon>
        <taxon>Protopolystoma</taxon>
    </lineage>
</organism>
<evidence type="ECO:0000313" key="3">
    <source>
        <dbReference type="Proteomes" id="UP000784294"/>
    </source>
</evidence>
<evidence type="ECO:0000313" key="2">
    <source>
        <dbReference type="EMBL" id="VEL19722.1"/>
    </source>
</evidence>
<keyword evidence="3" id="KW-1185">Reference proteome</keyword>
<feature type="compositionally biased region" description="Gly residues" evidence="1">
    <location>
        <begin position="224"/>
        <end position="235"/>
    </location>
</feature>
<dbReference type="Proteomes" id="UP000784294">
    <property type="component" value="Unassembled WGS sequence"/>
</dbReference>
<feature type="region of interest" description="Disordered" evidence="1">
    <location>
        <begin position="209"/>
        <end position="253"/>
    </location>
</feature>
<reference evidence="2" key="1">
    <citation type="submission" date="2018-11" db="EMBL/GenBank/DDBJ databases">
        <authorList>
            <consortium name="Pathogen Informatics"/>
        </authorList>
    </citation>
    <scope>NUCLEOTIDE SEQUENCE</scope>
</reference>
<dbReference type="EMBL" id="CAAALY010042929">
    <property type="protein sequence ID" value="VEL19722.1"/>
    <property type="molecule type" value="Genomic_DNA"/>
</dbReference>
<feature type="compositionally biased region" description="Basic and acidic residues" evidence="1">
    <location>
        <begin position="308"/>
        <end position="317"/>
    </location>
</feature>
<comment type="caution">
    <text evidence="2">The sequence shown here is derived from an EMBL/GenBank/DDBJ whole genome shotgun (WGS) entry which is preliminary data.</text>
</comment>
<gene>
    <name evidence="2" type="ORF">PXEA_LOCUS13162</name>
</gene>
<protein>
    <submittedName>
        <fullName evidence="2">Uncharacterized protein</fullName>
    </submittedName>
</protein>
<proteinExistence type="predicted"/>
<name>A0A448WTC2_9PLAT</name>
<feature type="region of interest" description="Disordered" evidence="1">
    <location>
        <begin position="292"/>
        <end position="329"/>
    </location>
</feature>
<accession>A0A448WTC2</accession>
<sequence>MSMKRLGMYPANGPILETTNTMAEHSGLGTFHKFYLTLRPNFLRRQHNTHSTGWGLRSSSSSSTAAINEYSHQLGNHISGPGRFNSSVGPDEHSIVRPHVYYSHSQQASGNGLLDLSCLAGVDGLYTSSAIATQAAIGCGSGRRLPEAGLLSPVRRAASHSESNVAALAMLTRPVGNVEIGAIELAEVSASANVDSILLDPDNIGLSEMATGSRKRHPGLGNSTEGGGEQVGFGEGRMKKVKSKSDSRKQQRQSRRLLLHLEAEQVATTGADCLITAHTGDLQLPASLNGSSTRAFKGEQPVLGQLEGNRRHSDSEKKSRRPRSASSSALKFANLWNQAIGAHR</sequence>
<evidence type="ECO:0000256" key="1">
    <source>
        <dbReference type="SAM" id="MobiDB-lite"/>
    </source>
</evidence>
<dbReference type="AlphaFoldDB" id="A0A448WTC2"/>